<evidence type="ECO:0000256" key="2">
    <source>
        <dbReference type="ARBA" id="ARBA00022692"/>
    </source>
</evidence>
<dbReference type="AlphaFoldDB" id="A0A9X3NBD8"/>
<dbReference type="Pfam" id="PF14378">
    <property type="entry name" value="PAP2_3"/>
    <property type="match status" value="1"/>
</dbReference>
<feature type="transmembrane region" description="Helical" evidence="5">
    <location>
        <begin position="157"/>
        <end position="176"/>
    </location>
</feature>
<proteinExistence type="predicted"/>
<dbReference type="InterPro" id="IPR026841">
    <property type="entry name" value="Aur1/Ipt1"/>
</dbReference>
<comment type="caution">
    <text evidence="7">The sequence shown here is derived from an EMBL/GenBank/DDBJ whole genome shotgun (WGS) entry which is preliminary data.</text>
</comment>
<evidence type="ECO:0000256" key="1">
    <source>
        <dbReference type="ARBA" id="ARBA00004141"/>
    </source>
</evidence>
<evidence type="ECO:0000259" key="6">
    <source>
        <dbReference type="Pfam" id="PF14378"/>
    </source>
</evidence>
<feature type="transmembrane region" description="Helical" evidence="5">
    <location>
        <begin position="9"/>
        <end position="26"/>
    </location>
</feature>
<feature type="domain" description="Inositolphosphotransferase Aur1/Ipt1" evidence="6">
    <location>
        <begin position="42"/>
        <end position="222"/>
    </location>
</feature>
<reference evidence="7" key="1">
    <citation type="submission" date="2022-10" db="EMBL/GenBank/DDBJ databases">
        <title>The WGS of Solirubrobacter phytolaccae KCTC 29190.</title>
        <authorList>
            <person name="Jiang Z."/>
        </authorList>
    </citation>
    <scope>NUCLEOTIDE SEQUENCE</scope>
    <source>
        <strain evidence="7">KCTC 29190</strain>
    </source>
</reference>
<name>A0A9X3NBD8_9ACTN</name>
<evidence type="ECO:0000256" key="5">
    <source>
        <dbReference type="SAM" id="Phobius"/>
    </source>
</evidence>
<dbReference type="RefSeq" id="WP_270026168.1">
    <property type="nucleotide sequence ID" value="NZ_JAPDDP010000027.1"/>
</dbReference>
<feature type="transmembrane region" description="Helical" evidence="5">
    <location>
        <begin position="102"/>
        <end position="121"/>
    </location>
</feature>
<feature type="transmembrane region" description="Helical" evidence="5">
    <location>
        <begin position="75"/>
        <end position="95"/>
    </location>
</feature>
<accession>A0A9X3NBD8</accession>
<dbReference type="GO" id="GO:0016020">
    <property type="term" value="C:membrane"/>
    <property type="evidence" value="ECO:0007669"/>
    <property type="project" value="UniProtKB-SubCell"/>
</dbReference>
<dbReference type="PANTHER" id="PTHR31310:SF7">
    <property type="entry name" value="PA-PHOSPHATASE RELATED-FAMILY PROTEIN DDB_G0268928"/>
    <property type="match status" value="1"/>
</dbReference>
<dbReference type="InterPro" id="IPR052185">
    <property type="entry name" value="IPC_Synthase-Related"/>
</dbReference>
<comment type="subcellular location">
    <subcellularLocation>
        <location evidence="1">Membrane</location>
        <topology evidence="1">Multi-pass membrane protein</topology>
    </subcellularLocation>
</comment>
<keyword evidence="8" id="KW-1185">Reference proteome</keyword>
<evidence type="ECO:0000313" key="7">
    <source>
        <dbReference type="EMBL" id="MDA0181815.1"/>
    </source>
</evidence>
<dbReference type="Proteomes" id="UP001147653">
    <property type="component" value="Unassembled WGS sequence"/>
</dbReference>
<keyword evidence="3 5" id="KW-1133">Transmembrane helix</keyword>
<gene>
    <name evidence="7" type="ORF">OJ997_16045</name>
</gene>
<protein>
    <submittedName>
        <fullName evidence="7">Phosphatase PAP2 family protein</fullName>
    </submittedName>
</protein>
<sequence length="251" mass="28130">MLPRGPRDLLWQILLFCGAYWVYRLVRGQVFDQSAAAFANARWIVDLQQTLHVFVEPDIQRWAISTGWVEGVGSWMYLNTHFVVTTFTLAFIYLARNEHFYWVRNMFMVAMGFALLGYVLFPTAPPRLMPGLGFIDSVSDFTGVSSDSDVNALYNPYAAVPSMHVGFALMLAISMVRMTRHTWLKALWVLYPVVVSFVVVVTANHWVFDAVTGALVAVVSAVAAQTVLSRVRPAQWAWEPEPALPAPARAG</sequence>
<organism evidence="7 8">
    <name type="scientific">Solirubrobacter phytolaccae</name>
    <dbReference type="NCBI Taxonomy" id="1404360"/>
    <lineage>
        <taxon>Bacteria</taxon>
        <taxon>Bacillati</taxon>
        <taxon>Actinomycetota</taxon>
        <taxon>Thermoleophilia</taxon>
        <taxon>Solirubrobacterales</taxon>
        <taxon>Solirubrobacteraceae</taxon>
        <taxon>Solirubrobacter</taxon>
    </lineage>
</organism>
<dbReference type="EMBL" id="JAPDDP010000027">
    <property type="protein sequence ID" value="MDA0181815.1"/>
    <property type="molecule type" value="Genomic_DNA"/>
</dbReference>
<keyword evidence="2 5" id="KW-0812">Transmembrane</keyword>
<keyword evidence="4 5" id="KW-0472">Membrane</keyword>
<dbReference type="PANTHER" id="PTHR31310">
    <property type="match status" value="1"/>
</dbReference>
<dbReference type="CDD" id="cd03386">
    <property type="entry name" value="PAP2_Aur1_like"/>
    <property type="match status" value="1"/>
</dbReference>
<evidence type="ECO:0000256" key="3">
    <source>
        <dbReference type="ARBA" id="ARBA00022989"/>
    </source>
</evidence>
<evidence type="ECO:0000313" key="8">
    <source>
        <dbReference type="Proteomes" id="UP001147653"/>
    </source>
</evidence>
<feature type="transmembrane region" description="Helical" evidence="5">
    <location>
        <begin position="188"/>
        <end position="208"/>
    </location>
</feature>
<dbReference type="Gene3D" id="1.20.144.10">
    <property type="entry name" value="Phosphatidic acid phosphatase type 2/haloperoxidase"/>
    <property type="match status" value="1"/>
</dbReference>
<evidence type="ECO:0000256" key="4">
    <source>
        <dbReference type="ARBA" id="ARBA00023136"/>
    </source>
</evidence>